<name>A0A9Q0RHN8_ANAIG</name>
<comment type="caution">
    <text evidence="3">The sequence shown here is derived from an EMBL/GenBank/DDBJ whole genome shotgun (WGS) entry which is preliminary data.</text>
</comment>
<dbReference type="InterPro" id="IPR001810">
    <property type="entry name" value="F-box_dom"/>
</dbReference>
<dbReference type="AlphaFoldDB" id="A0A9Q0RHN8"/>
<keyword evidence="1" id="KW-1133">Transmembrane helix</keyword>
<keyword evidence="1" id="KW-0472">Membrane</keyword>
<proteinExistence type="predicted"/>
<keyword evidence="1" id="KW-0812">Transmembrane</keyword>
<feature type="transmembrane region" description="Helical" evidence="1">
    <location>
        <begin position="195"/>
        <end position="214"/>
    </location>
</feature>
<feature type="transmembrane region" description="Helical" evidence="1">
    <location>
        <begin position="226"/>
        <end position="247"/>
    </location>
</feature>
<feature type="domain" description="F-box" evidence="2">
    <location>
        <begin position="50"/>
        <end position="91"/>
    </location>
</feature>
<dbReference type="InterPro" id="IPR036047">
    <property type="entry name" value="F-box-like_dom_sf"/>
</dbReference>
<evidence type="ECO:0000259" key="2">
    <source>
        <dbReference type="Pfam" id="PF12937"/>
    </source>
</evidence>
<feature type="transmembrane region" description="Helical" evidence="1">
    <location>
        <begin position="292"/>
        <end position="310"/>
    </location>
</feature>
<feature type="transmembrane region" description="Helical" evidence="1">
    <location>
        <begin position="259"/>
        <end position="280"/>
    </location>
</feature>
<organism evidence="3 4">
    <name type="scientific">Anaeramoeba ignava</name>
    <name type="common">Anaerobic marine amoeba</name>
    <dbReference type="NCBI Taxonomy" id="1746090"/>
    <lineage>
        <taxon>Eukaryota</taxon>
        <taxon>Metamonada</taxon>
        <taxon>Anaeramoebidae</taxon>
        <taxon>Anaeramoeba</taxon>
    </lineage>
</organism>
<dbReference type="SUPFAM" id="SSF81383">
    <property type="entry name" value="F-box domain"/>
    <property type="match status" value="1"/>
</dbReference>
<sequence>MHLFEEKKEFPFETFQKLIQPKNINYKKLENLEQKNVNGNENEGDCFSWLPDEILLTIFSYLDNFYQIAICSSVNQQFYRGSQDWFTWKNMIGNHHQILDFKTLSIDNNGNIFQHGKLGLANIFTQKEQNYQENETNKLLLDSQNKLSQDLVKKPKEIFIQQINKFQKVMKDKQQIEKKSKRNQRIQGKVEILCTPFFVAMAFLCMLPIPLLLISLKLDSIIKSSWFLIYIPFFIALVYSFTGSFLMCLKSVVITDEHFLFRLFYQSSVIISVFLILLGLRTENIVKNLKLIYILIPVFLFFIIGWYNMIKTLQYEKDRLENRSTLFVDTYLLTFPLIMLFFLIVSLILLSFETRFPKL</sequence>
<evidence type="ECO:0000313" key="3">
    <source>
        <dbReference type="EMBL" id="KAJ5078944.1"/>
    </source>
</evidence>
<dbReference type="Proteomes" id="UP001149090">
    <property type="component" value="Unassembled WGS sequence"/>
</dbReference>
<dbReference type="OrthoDB" id="2153609at2759"/>
<evidence type="ECO:0000256" key="1">
    <source>
        <dbReference type="SAM" id="Phobius"/>
    </source>
</evidence>
<dbReference type="Pfam" id="PF12937">
    <property type="entry name" value="F-box-like"/>
    <property type="match status" value="1"/>
</dbReference>
<keyword evidence="4" id="KW-1185">Reference proteome</keyword>
<feature type="transmembrane region" description="Helical" evidence="1">
    <location>
        <begin position="330"/>
        <end position="352"/>
    </location>
</feature>
<dbReference type="Gene3D" id="1.20.1280.50">
    <property type="match status" value="1"/>
</dbReference>
<dbReference type="EMBL" id="JAPDFW010000044">
    <property type="protein sequence ID" value="KAJ5078944.1"/>
    <property type="molecule type" value="Genomic_DNA"/>
</dbReference>
<accession>A0A9Q0RHN8</accession>
<protein>
    <submittedName>
        <fullName evidence="3">Dactylin</fullName>
    </submittedName>
</protein>
<reference evidence="3" key="1">
    <citation type="submission" date="2022-10" db="EMBL/GenBank/DDBJ databases">
        <title>Novel sulphate-reducing endosymbionts in the free-living metamonad Anaeramoeba.</title>
        <authorList>
            <person name="Jerlstrom-Hultqvist J."/>
            <person name="Cepicka I."/>
            <person name="Gallot-Lavallee L."/>
            <person name="Salas-Leiva D."/>
            <person name="Curtis B.A."/>
            <person name="Zahonova K."/>
            <person name="Pipaliya S."/>
            <person name="Dacks J."/>
            <person name="Roger A.J."/>
        </authorList>
    </citation>
    <scope>NUCLEOTIDE SEQUENCE</scope>
    <source>
        <strain evidence="3">BMAN</strain>
    </source>
</reference>
<gene>
    <name evidence="3" type="ORF">M0811_04667</name>
</gene>
<evidence type="ECO:0000313" key="4">
    <source>
        <dbReference type="Proteomes" id="UP001149090"/>
    </source>
</evidence>